<organism evidence="1 2">
    <name type="scientific">Agromyces aureus</name>
    <dbReference type="NCBI Taxonomy" id="453304"/>
    <lineage>
        <taxon>Bacteria</taxon>
        <taxon>Bacillati</taxon>
        <taxon>Actinomycetota</taxon>
        <taxon>Actinomycetes</taxon>
        <taxon>Micrococcales</taxon>
        <taxon>Microbacteriaceae</taxon>
        <taxon>Agromyces</taxon>
    </lineage>
</organism>
<gene>
    <name evidence="1" type="ORF">ATC03_16575</name>
</gene>
<dbReference type="OrthoDB" id="5144826at2"/>
<name>A0A191WIE6_9MICO</name>
<dbReference type="KEGG" id="agy:ATC03_16575"/>
<dbReference type="EMBL" id="CP013979">
    <property type="protein sequence ID" value="ANJ28085.1"/>
    <property type="molecule type" value="Genomic_DNA"/>
</dbReference>
<evidence type="ECO:0000313" key="2">
    <source>
        <dbReference type="Proteomes" id="UP000078437"/>
    </source>
</evidence>
<keyword evidence="2" id="KW-1185">Reference proteome</keyword>
<reference evidence="2" key="2">
    <citation type="submission" date="2016-01" db="EMBL/GenBank/DDBJ databases">
        <title>Complete genome sequence of Agromyces aureus AR33T and comparison with related organisms.</title>
        <authorList>
            <person name="Corretto E."/>
            <person name="Antonielli L."/>
            <person name="Sessitsch A."/>
            <person name="Brader G."/>
        </authorList>
    </citation>
    <scope>NUCLEOTIDE SEQUENCE [LARGE SCALE GENOMIC DNA]</scope>
    <source>
        <strain evidence="2">AR33</strain>
    </source>
</reference>
<proteinExistence type="predicted"/>
<protein>
    <submittedName>
        <fullName evidence="1">Uncharacterized protein</fullName>
    </submittedName>
</protein>
<dbReference type="AlphaFoldDB" id="A0A191WIE6"/>
<sequence length="121" mass="13042">MPELILSGAEQQTVPVVISIAQGLGYEATQPTAHSIKLERGNLSKTMLLGAMAGKNFHISFTFDIAVDEQGNTWLRFDQDGALGAVKGGAIGYAKSKNAYAEFIDAMRRETAQRGLLLGER</sequence>
<dbReference type="RefSeq" id="WP_067879519.1">
    <property type="nucleotide sequence ID" value="NZ_CP013979.1"/>
</dbReference>
<reference evidence="1 2" key="1">
    <citation type="journal article" date="2016" name="Int. J. Syst. Evol. Microbiol.">
        <title>Agromyces aureus sp. nov., isolated from the rhizosphere of Salix caprea L. grown in a heavy-metal-contaminated soil.</title>
        <authorList>
            <person name="Corretto E."/>
            <person name="Antonielli L."/>
            <person name="Sessitsch A."/>
            <person name="Compant S."/>
            <person name="Gorfer M."/>
            <person name="Kuffner M."/>
            <person name="Brader G."/>
        </authorList>
    </citation>
    <scope>NUCLEOTIDE SEQUENCE [LARGE SCALE GENOMIC DNA]</scope>
    <source>
        <strain evidence="1 2">AR33</strain>
    </source>
</reference>
<dbReference type="Proteomes" id="UP000078437">
    <property type="component" value="Chromosome"/>
</dbReference>
<evidence type="ECO:0000313" key="1">
    <source>
        <dbReference type="EMBL" id="ANJ28085.1"/>
    </source>
</evidence>
<accession>A0A191WIE6</accession>